<dbReference type="Gene3D" id="1.10.287.1260">
    <property type="match status" value="1"/>
</dbReference>
<dbReference type="EMBL" id="JACEIB010000006">
    <property type="protein sequence ID" value="MBA2934564.1"/>
    <property type="molecule type" value="Genomic_DNA"/>
</dbReference>
<organism evidence="8 9">
    <name type="scientific">Sphingomonas chungangi</name>
    <dbReference type="NCBI Taxonomy" id="2683589"/>
    <lineage>
        <taxon>Bacteria</taxon>
        <taxon>Pseudomonadati</taxon>
        <taxon>Pseudomonadota</taxon>
        <taxon>Alphaproteobacteria</taxon>
        <taxon>Sphingomonadales</taxon>
        <taxon>Sphingomonadaceae</taxon>
        <taxon>Sphingomonas</taxon>
    </lineage>
</organism>
<evidence type="ECO:0000259" key="7">
    <source>
        <dbReference type="PROSITE" id="PS50042"/>
    </source>
</evidence>
<comment type="subcellular location">
    <subcellularLocation>
        <location evidence="6">Cell inner membrane</location>
        <topology evidence="6">Multi-pass membrane protein</topology>
    </subcellularLocation>
    <subcellularLocation>
        <location evidence="1">Cell membrane</location>
        <topology evidence="1">Multi-pass membrane protein</topology>
    </subcellularLocation>
</comment>
<feature type="domain" description="Cyclic nucleotide-binding" evidence="7">
    <location>
        <begin position="322"/>
        <end position="425"/>
    </location>
</feature>
<feature type="transmembrane region" description="Helical" evidence="6">
    <location>
        <begin position="6"/>
        <end position="25"/>
    </location>
</feature>
<evidence type="ECO:0000256" key="6">
    <source>
        <dbReference type="RuleBase" id="RU369025"/>
    </source>
</evidence>
<name>A0A838L5W8_9SPHN</name>
<evidence type="ECO:0000313" key="9">
    <source>
        <dbReference type="Proteomes" id="UP000570166"/>
    </source>
</evidence>
<protein>
    <recommendedName>
        <fullName evidence="6">Small-conductance mechanosensitive channel</fullName>
    </recommendedName>
</protein>
<dbReference type="Proteomes" id="UP000570166">
    <property type="component" value="Unassembled WGS sequence"/>
</dbReference>
<reference evidence="8 9" key="1">
    <citation type="submission" date="2020-07" db="EMBL/GenBank/DDBJ databases">
        <authorList>
            <person name="Sun Q."/>
        </authorList>
    </citation>
    <scope>NUCLEOTIDE SEQUENCE [LARGE SCALE GENOMIC DNA]</scope>
    <source>
        <strain evidence="8 9">CGMCC 1.13654</strain>
    </source>
</reference>
<comment type="caution">
    <text evidence="6">Lacks conserved residue(s) required for the propagation of feature annotation.</text>
</comment>
<keyword evidence="6" id="KW-0997">Cell inner membrane</keyword>
<dbReference type="PANTHER" id="PTHR30221:SF1">
    <property type="entry name" value="SMALL-CONDUCTANCE MECHANOSENSITIVE CHANNEL"/>
    <property type="match status" value="1"/>
</dbReference>
<keyword evidence="9" id="KW-1185">Reference proteome</keyword>
<comment type="caution">
    <text evidence="8">The sequence shown here is derived from an EMBL/GenBank/DDBJ whole genome shotgun (WGS) entry which is preliminary data.</text>
</comment>
<evidence type="ECO:0000256" key="3">
    <source>
        <dbReference type="ARBA" id="ARBA00022692"/>
    </source>
</evidence>
<keyword evidence="2" id="KW-1003">Cell membrane</keyword>
<keyword evidence="5 6" id="KW-0472">Membrane</keyword>
<dbReference type="Gene3D" id="2.60.120.10">
    <property type="entry name" value="Jelly Rolls"/>
    <property type="match status" value="1"/>
</dbReference>
<gene>
    <name evidence="8" type="ORF">HZF05_10705</name>
</gene>
<dbReference type="Pfam" id="PF00924">
    <property type="entry name" value="MS_channel_2nd"/>
    <property type="match status" value="1"/>
</dbReference>
<keyword evidence="6" id="KW-0813">Transport</keyword>
<dbReference type="InterPro" id="IPR014710">
    <property type="entry name" value="RmlC-like_jellyroll"/>
</dbReference>
<dbReference type="Gene3D" id="2.30.30.60">
    <property type="match status" value="1"/>
</dbReference>
<feature type="transmembrane region" description="Helical" evidence="6">
    <location>
        <begin position="32"/>
        <end position="51"/>
    </location>
</feature>
<evidence type="ECO:0000256" key="2">
    <source>
        <dbReference type="ARBA" id="ARBA00022475"/>
    </source>
</evidence>
<keyword evidence="6" id="KW-0406">Ion transport</keyword>
<feature type="transmembrane region" description="Helical" evidence="6">
    <location>
        <begin position="127"/>
        <end position="147"/>
    </location>
</feature>
<dbReference type="GO" id="GO:0008381">
    <property type="term" value="F:mechanosensitive monoatomic ion channel activity"/>
    <property type="evidence" value="ECO:0007669"/>
    <property type="project" value="InterPro"/>
</dbReference>
<dbReference type="SMART" id="SM00100">
    <property type="entry name" value="cNMP"/>
    <property type="match status" value="1"/>
</dbReference>
<sequence length="476" mass="50898">MIAGVSTVPTALLLATLILVVVLRSRTTATKIGCEIVMLLLILAELASRGFTPLPMNGGPVHASDAPWLRALAVVWWLIAARLVATLTTLGLGRDARSRQARLFSDLLAGGIYLTAILIILNSVLDLPVAGLLATSGVFAIVLGLALQNTLADVFSGVAVGLEQPFHVGDRITIGEHAEGIVVEMNWRSIRVQTDGEDVATIPNSIVARNQIINRSVPTERRAASAEIPTLSSAPSEHLMDLVRQALLLCPDILIEPAPSIALKHIGTRTTTIGVNYFVASTPKLTSAKSQLLRQVRRLFRHAGVGDGRIETPAVLLQNLPLFESLSSEQIEQLAGDTLRRNFEPGDALMEQGSVGASLFVIGSGIFEIRRQRDEGSDLIYGRIGPGEYIGEVSMMSGDARSVTVKALTSGSAIELPRAALETLLKQDEALSTALERSVQRGLALLDRDDAARNCQPLDHGGSILGRIRGFLRAHA</sequence>
<evidence type="ECO:0000256" key="5">
    <source>
        <dbReference type="ARBA" id="ARBA00023136"/>
    </source>
</evidence>
<dbReference type="SUPFAM" id="SSF51206">
    <property type="entry name" value="cAMP-binding domain-like"/>
    <property type="match status" value="1"/>
</dbReference>
<dbReference type="PROSITE" id="PS50042">
    <property type="entry name" value="CNMP_BINDING_3"/>
    <property type="match status" value="1"/>
</dbReference>
<dbReference type="InterPro" id="IPR000595">
    <property type="entry name" value="cNMP-bd_dom"/>
</dbReference>
<dbReference type="AlphaFoldDB" id="A0A838L5W8"/>
<feature type="transmembrane region" description="Helical" evidence="6">
    <location>
        <begin position="103"/>
        <end position="121"/>
    </location>
</feature>
<dbReference type="PANTHER" id="PTHR30221">
    <property type="entry name" value="SMALL-CONDUCTANCE MECHANOSENSITIVE CHANNEL"/>
    <property type="match status" value="1"/>
</dbReference>
<dbReference type="SUPFAM" id="SSF50182">
    <property type="entry name" value="Sm-like ribonucleoproteins"/>
    <property type="match status" value="1"/>
</dbReference>
<keyword evidence="4 6" id="KW-1133">Transmembrane helix</keyword>
<dbReference type="InterPro" id="IPR045275">
    <property type="entry name" value="MscS_archaea/bacteria_type"/>
</dbReference>
<keyword evidence="3 6" id="KW-0812">Transmembrane</keyword>
<evidence type="ECO:0000256" key="1">
    <source>
        <dbReference type="ARBA" id="ARBA00004651"/>
    </source>
</evidence>
<accession>A0A838L5W8</accession>
<proteinExistence type="inferred from homology"/>
<dbReference type="InterPro" id="IPR010920">
    <property type="entry name" value="LSM_dom_sf"/>
</dbReference>
<keyword evidence="6" id="KW-0407">Ion channel</keyword>
<evidence type="ECO:0000313" key="8">
    <source>
        <dbReference type="EMBL" id="MBA2934564.1"/>
    </source>
</evidence>
<dbReference type="InterPro" id="IPR011066">
    <property type="entry name" value="MscS_channel_C_sf"/>
</dbReference>
<dbReference type="CDD" id="cd00038">
    <property type="entry name" value="CAP_ED"/>
    <property type="match status" value="1"/>
</dbReference>
<feature type="transmembrane region" description="Helical" evidence="6">
    <location>
        <begin position="71"/>
        <end position="91"/>
    </location>
</feature>
<dbReference type="Pfam" id="PF00027">
    <property type="entry name" value="cNMP_binding"/>
    <property type="match status" value="1"/>
</dbReference>
<dbReference type="InterPro" id="IPR018490">
    <property type="entry name" value="cNMP-bd_dom_sf"/>
</dbReference>
<dbReference type="SUPFAM" id="SSF82689">
    <property type="entry name" value="Mechanosensitive channel protein MscS (YggB), C-terminal domain"/>
    <property type="match status" value="1"/>
</dbReference>
<comment type="function">
    <text evidence="6">Mechanosensitive channel that participates in the regulation of osmotic pressure changes within the cell, opening in response to stretch forces in the membrane lipid bilayer, without the need for other proteins. Contributes to normal resistance to hypoosmotic shock. Forms an ion channel of 1.0 nanosiemens conductance with a slight preference for anions.</text>
</comment>
<dbReference type="InterPro" id="IPR006685">
    <property type="entry name" value="MscS_channel_2nd"/>
</dbReference>
<dbReference type="RefSeq" id="WP_160366034.1">
    <property type="nucleotide sequence ID" value="NZ_JACEIB010000006.1"/>
</dbReference>
<dbReference type="InterPro" id="IPR023408">
    <property type="entry name" value="MscS_beta-dom_sf"/>
</dbReference>
<dbReference type="GO" id="GO:0005886">
    <property type="term" value="C:plasma membrane"/>
    <property type="evidence" value="ECO:0007669"/>
    <property type="project" value="UniProtKB-SubCell"/>
</dbReference>
<comment type="similarity">
    <text evidence="6">Belongs to the MscS (TC 1.A.23) family.</text>
</comment>
<evidence type="ECO:0000256" key="4">
    <source>
        <dbReference type="ARBA" id="ARBA00022989"/>
    </source>
</evidence>
<comment type="subunit">
    <text evidence="6">Homoheptamer.</text>
</comment>